<proteinExistence type="predicted"/>
<comment type="caution">
    <text evidence="2">The sequence shown here is derived from an EMBL/GenBank/DDBJ whole genome shotgun (WGS) entry which is preliminary data.</text>
</comment>
<evidence type="ECO:0000313" key="2">
    <source>
        <dbReference type="EMBL" id="MFD2263658.1"/>
    </source>
</evidence>
<accession>A0ABW5DSN1</accession>
<feature type="chain" id="PRO_5046204770" description="DUF4426 domain-containing protein" evidence="1">
    <location>
        <begin position="24"/>
        <end position="151"/>
    </location>
</feature>
<dbReference type="Proteomes" id="UP001597295">
    <property type="component" value="Unassembled WGS sequence"/>
</dbReference>
<reference evidence="3" key="1">
    <citation type="journal article" date="2019" name="Int. J. Syst. Evol. Microbiol.">
        <title>The Global Catalogue of Microorganisms (GCM) 10K type strain sequencing project: providing services to taxonomists for standard genome sequencing and annotation.</title>
        <authorList>
            <consortium name="The Broad Institute Genomics Platform"/>
            <consortium name="The Broad Institute Genome Sequencing Center for Infectious Disease"/>
            <person name="Wu L."/>
            <person name="Ma J."/>
        </authorList>
    </citation>
    <scope>NUCLEOTIDE SEQUENCE [LARGE SCALE GENOMIC DNA]</scope>
    <source>
        <strain evidence="3">CGMCC 1.19062</strain>
    </source>
</reference>
<dbReference type="RefSeq" id="WP_379876683.1">
    <property type="nucleotide sequence ID" value="NZ_JBHUIP010000012.1"/>
</dbReference>
<protein>
    <recommendedName>
        <fullName evidence="4">DUF4426 domain-containing protein</fullName>
    </recommendedName>
</protein>
<sequence length="151" mass="16739">MRFLAKLALAAGLATSLVTPASARVFDYEYRGDFCINFIESLFLGRDEQIAELIRDNAKISAAAAAGAATQAQATSRQIRGVTEGAPVRNIILVRDGEFTLLNQRHYLVEAGNSLYLFYCFVRNMDGKTHLIQYEATDHPQAFAAFFPKGW</sequence>
<evidence type="ECO:0008006" key="4">
    <source>
        <dbReference type="Google" id="ProtNLM"/>
    </source>
</evidence>
<feature type="signal peptide" evidence="1">
    <location>
        <begin position="1"/>
        <end position="23"/>
    </location>
</feature>
<keyword evidence="3" id="KW-1185">Reference proteome</keyword>
<name>A0ABW5DSN1_9PROT</name>
<keyword evidence="1" id="KW-0732">Signal</keyword>
<organism evidence="2 3">
    <name type="scientific">Lacibacterium aquatile</name>
    <dbReference type="NCBI Taxonomy" id="1168082"/>
    <lineage>
        <taxon>Bacteria</taxon>
        <taxon>Pseudomonadati</taxon>
        <taxon>Pseudomonadota</taxon>
        <taxon>Alphaproteobacteria</taxon>
        <taxon>Rhodospirillales</taxon>
        <taxon>Rhodospirillaceae</taxon>
    </lineage>
</organism>
<gene>
    <name evidence="2" type="ORF">ACFSM5_12230</name>
</gene>
<dbReference type="EMBL" id="JBHUIP010000012">
    <property type="protein sequence ID" value="MFD2263658.1"/>
    <property type="molecule type" value="Genomic_DNA"/>
</dbReference>
<evidence type="ECO:0000313" key="3">
    <source>
        <dbReference type="Proteomes" id="UP001597295"/>
    </source>
</evidence>
<evidence type="ECO:0000256" key="1">
    <source>
        <dbReference type="SAM" id="SignalP"/>
    </source>
</evidence>